<evidence type="ECO:0000259" key="4">
    <source>
        <dbReference type="PROSITE" id="PS01031"/>
    </source>
</evidence>
<evidence type="ECO:0000256" key="1">
    <source>
        <dbReference type="PROSITE-ProRule" id="PRU00285"/>
    </source>
</evidence>
<dbReference type="Pfam" id="PF00011">
    <property type="entry name" value="HSP20"/>
    <property type="match status" value="1"/>
</dbReference>
<evidence type="ECO:0000256" key="2">
    <source>
        <dbReference type="RuleBase" id="RU003616"/>
    </source>
</evidence>
<keyword evidence="6" id="KW-1185">Reference proteome</keyword>
<dbReference type="RefSeq" id="WP_193985570.1">
    <property type="nucleotide sequence ID" value="NZ_CP063656.1"/>
</dbReference>
<accession>A0A7S6ZSD5</accession>
<dbReference type="PROSITE" id="PS01031">
    <property type="entry name" value="SHSP"/>
    <property type="match status" value="1"/>
</dbReference>
<organism evidence="5 6">
    <name type="scientific">Novilysobacter ciconiae</name>
    <dbReference type="NCBI Taxonomy" id="2781022"/>
    <lineage>
        <taxon>Bacteria</taxon>
        <taxon>Pseudomonadati</taxon>
        <taxon>Pseudomonadota</taxon>
        <taxon>Gammaproteobacteria</taxon>
        <taxon>Lysobacterales</taxon>
        <taxon>Lysobacteraceae</taxon>
        <taxon>Novilysobacter</taxon>
    </lineage>
</organism>
<dbReference type="InterPro" id="IPR031107">
    <property type="entry name" value="Small_HSP"/>
</dbReference>
<dbReference type="Proteomes" id="UP000594059">
    <property type="component" value="Chromosome"/>
</dbReference>
<reference evidence="5 6" key="1">
    <citation type="submission" date="2020-10" db="EMBL/GenBank/DDBJ databases">
        <title>complete genome sequencing of Lysobacter sp. H21R20.</title>
        <authorList>
            <person name="Bae J.-W."/>
            <person name="Lee S.-Y."/>
        </authorList>
    </citation>
    <scope>NUCLEOTIDE SEQUENCE [LARGE SCALE GENOMIC DNA]</scope>
    <source>
        <strain evidence="5 6">H21R20</strain>
    </source>
</reference>
<dbReference type="InterPro" id="IPR008978">
    <property type="entry name" value="HSP20-like_chaperone"/>
</dbReference>
<dbReference type="EMBL" id="CP063656">
    <property type="protein sequence ID" value="QOW19757.1"/>
    <property type="molecule type" value="Genomic_DNA"/>
</dbReference>
<name>A0A7S6ZSD5_9GAMM</name>
<dbReference type="InterPro" id="IPR002068">
    <property type="entry name" value="A-crystallin/Hsp20_dom"/>
</dbReference>
<dbReference type="AlphaFoldDB" id="A0A7S6ZSD5"/>
<evidence type="ECO:0000256" key="3">
    <source>
        <dbReference type="SAM" id="MobiDB-lite"/>
    </source>
</evidence>
<proteinExistence type="inferred from homology"/>
<feature type="domain" description="SHSP" evidence="4">
    <location>
        <begin position="44"/>
        <end position="156"/>
    </location>
</feature>
<dbReference type="KEGG" id="lcic:INQ41_01375"/>
<protein>
    <submittedName>
        <fullName evidence="5">Hsp20/alpha crystallin family protein</fullName>
    </submittedName>
</protein>
<dbReference type="Gene3D" id="2.60.40.790">
    <property type="match status" value="1"/>
</dbReference>
<dbReference type="SUPFAM" id="SSF49764">
    <property type="entry name" value="HSP20-like chaperones"/>
    <property type="match status" value="1"/>
</dbReference>
<sequence>MSKIVRTNPQWSGDGSGQDPLRQLVDRIFDGAFTSGTSTDESSVVTSRWTPRVDIKEEPDRFILYADIPGVDPAEIDVQMDKGMLTIKGERRSEEVRESENFSRVERRYGAFHRRFALPDSADPDAISAHGENGVLEISIPKRPETTPRRIQVGQRKNGDA</sequence>
<evidence type="ECO:0000313" key="5">
    <source>
        <dbReference type="EMBL" id="QOW19757.1"/>
    </source>
</evidence>
<comment type="similarity">
    <text evidence="1 2">Belongs to the small heat shock protein (HSP20) family.</text>
</comment>
<dbReference type="PANTHER" id="PTHR11527">
    <property type="entry name" value="HEAT-SHOCK PROTEIN 20 FAMILY MEMBER"/>
    <property type="match status" value="1"/>
</dbReference>
<dbReference type="CDD" id="cd06464">
    <property type="entry name" value="ACD_sHsps-like"/>
    <property type="match status" value="1"/>
</dbReference>
<evidence type="ECO:0000313" key="6">
    <source>
        <dbReference type="Proteomes" id="UP000594059"/>
    </source>
</evidence>
<gene>
    <name evidence="5" type="ORF">INQ41_01375</name>
</gene>
<feature type="region of interest" description="Disordered" evidence="3">
    <location>
        <begin position="121"/>
        <end position="161"/>
    </location>
</feature>